<comment type="caution">
    <text evidence="1">The sequence shown here is derived from an EMBL/GenBank/DDBJ whole genome shotgun (WGS) entry which is preliminary data.</text>
</comment>
<dbReference type="EMBL" id="QLTW01000013">
    <property type="protein sequence ID" value="MBT9144609.1"/>
    <property type="molecule type" value="Genomic_DNA"/>
</dbReference>
<proteinExistence type="predicted"/>
<protein>
    <submittedName>
        <fullName evidence="1">Uncharacterized protein</fullName>
    </submittedName>
</protein>
<name>A0A9E2BK74_PSYF1</name>
<evidence type="ECO:0000313" key="1">
    <source>
        <dbReference type="EMBL" id="MBT9144609.1"/>
    </source>
</evidence>
<organism evidence="1 2">
    <name type="scientific">Psychracetigena formicireducens</name>
    <dbReference type="NCBI Taxonomy" id="2986056"/>
    <lineage>
        <taxon>Bacteria</taxon>
        <taxon>Bacillati</taxon>
        <taxon>Candidatus Lithacetigenota</taxon>
        <taxon>Candidatus Psychracetigena</taxon>
    </lineage>
</organism>
<dbReference type="Proteomes" id="UP000811545">
    <property type="component" value="Unassembled WGS sequence"/>
</dbReference>
<reference evidence="1 2" key="1">
    <citation type="journal article" date="2021" name="bioRxiv">
        <title>Unique metabolic strategies in Hadean analogues reveal hints for primordial physiology.</title>
        <authorList>
            <person name="Nobu M.K."/>
            <person name="Nakai R."/>
            <person name="Tamazawa S."/>
            <person name="Mori H."/>
            <person name="Toyoda A."/>
            <person name="Ijiri A."/>
            <person name="Suzuki S."/>
            <person name="Kurokawa K."/>
            <person name="Kamagata Y."/>
            <person name="Tamaki H."/>
        </authorList>
    </citation>
    <scope>NUCLEOTIDE SEQUENCE [LARGE SCALE GENOMIC DNA]</scope>
    <source>
        <strain evidence="1">BS525</strain>
    </source>
</reference>
<dbReference type="AlphaFoldDB" id="A0A9E2BK74"/>
<gene>
    <name evidence="1" type="ORF">DDT42_00451</name>
</gene>
<sequence length="112" mass="12030">MRGYNGMIFGAIEKRSVDFIASQTGIAIWAPAMNRRFVITDIIVSASSAGQITLFDGIDNTINRVCRLNLAANANVPINYLKPFESTVANNVLQYTTGAGAIGSLTVIGYEI</sequence>
<evidence type="ECO:0000313" key="2">
    <source>
        <dbReference type="Proteomes" id="UP000811545"/>
    </source>
</evidence>
<accession>A0A9E2BK74</accession>